<dbReference type="AlphaFoldDB" id="A0A4Y7LEK6"/>
<dbReference type="Gramene" id="RZC83923">
    <property type="protein sequence ID" value="RZC83923"/>
    <property type="gene ID" value="C5167_046711"/>
</dbReference>
<reference evidence="1 2" key="1">
    <citation type="journal article" date="2018" name="Science">
        <title>The opium poppy genome and morphinan production.</title>
        <authorList>
            <person name="Guo L."/>
            <person name="Winzer T."/>
            <person name="Yang X."/>
            <person name="Li Y."/>
            <person name="Ning Z."/>
            <person name="He Z."/>
            <person name="Teodor R."/>
            <person name="Lu Y."/>
            <person name="Bowser T.A."/>
            <person name="Graham I.A."/>
            <person name="Ye K."/>
        </authorList>
    </citation>
    <scope>NUCLEOTIDE SEQUENCE [LARGE SCALE GENOMIC DNA]</scope>
    <source>
        <strain evidence="2">cv. HN1</strain>
        <tissue evidence="1">Leaves</tissue>
    </source>
</reference>
<evidence type="ECO:0000313" key="1">
    <source>
        <dbReference type="EMBL" id="RZC83923.1"/>
    </source>
</evidence>
<name>A0A4Y7LEK6_PAPSO</name>
<keyword evidence="2" id="KW-1185">Reference proteome</keyword>
<accession>A0A4Y7LEK6</accession>
<evidence type="ECO:0000313" key="2">
    <source>
        <dbReference type="Proteomes" id="UP000316621"/>
    </source>
</evidence>
<dbReference type="Proteomes" id="UP000316621">
    <property type="component" value="Chromosome 11"/>
</dbReference>
<sequence>MQRKVSIDCRGIGGGYEAGECIISGISKVSGLEDGGGVRGGAGFGTEVGRFLVITVGGGGRELIDTGGSRGLGGRA</sequence>
<proteinExistence type="predicted"/>
<gene>
    <name evidence="1" type="ORF">C5167_046711</name>
</gene>
<protein>
    <submittedName>
        <fullName evidence="1">Uncharacterized protein</fullName>
    </submittedName>
</protein>
<dbReference type="EMBL" id="CM010725">
    <property type="protein sequence ID" value="RZC83923.1"/>
    <property type="molecule type" value="Genomic_DNA"/>
</dbReference>
<organism evidence="1 2">
    <name type="scientific">Papaver somniferum</name>
    <name type="common">Opium poppy</name>
    <dbReference type="NCBI Taxonomy" id="3469"/>
    <lineage>
        <taxon>Eukaryota</taxon>
        <taxon>Viridiplantae</taxon>
        <taxon>Streptophyta</taxon>
        <taxon>Embryophyta</taxon>
        <taxon>Tracheophyta</taxon>
        <taxon>Spermatophyta</taxon>
        <taxon>Magnoliopsida</taxon>
        <taxon>Ranunculales</taxon>
        <taxon>Papaveraceae</taxon>
        <taxon>Papaveroideae</taxon>
        <taxon>Papaver</taxon>
    </lineage>
</organism>